<evidence type="ECO:0000313" key="4">
    <source>
        <dbReference type="Proteomes" id="UP001596432"/>
    </source>
</evidence>
<evidence type="ECO:0000313" key="3">
    <source>
        <dbReference type="EMBL" id="MFC7141567.1"/>
    </source>
</evidence>
<organism evidence="3 4">
    <name type="scientific">Halosimplex aquaticum</name>
    <dbReference type="NCBI Taxonomy" id="3026162"/>
    <lineage>
        <taxon>Archaea</taxon>
        <taxon>Methanobacteriati</taxon>
        <taxon>Methanobacteriota</taxon>
        <taxon>Stenosarchaea group</taxon>
        <taxon>Halobacteria</taxon>
        <taxon>Halobacteriales</taxon>
        <taxon>Haloarculaceae</taxon>
        <taxon>Halosimplex</taxon>
    </lineage>
</organism>
<dbReference type="InterPro" id="IPR051450">
    <property type="entry name" value="Gfo/Idh/MocA_Oxidoreductases"/>
</dbReference>
<sequence length="333" mass="36588">MLRTAIIGTGGIGTHLAREVREHPDGRVAAAVDVNEEALDELAAEHDLDESVLYTDEAEMYEETGLDAVIIATPPAFHDDQIHEAFDRGLHVLCEKPVVIEQEAAERLRDRVADSDLVFMAGYQRHLNPGFVAAYDRYHEEGQEPTFMTGELTQDWTGHFERGTNWRVKPEIGGRGHLFSVGTHVVESVLWLSGLTPAAVSAEMDFYDDEQYIDTKSSLTVRFENGAVASFADSAVASATREHIHVWDDEGAMYLEGTGWGRRELTVVEPGGDERVPDLAYDEAPSKFAAFAEAIENGEQPPATAEDVLVVTALLDAAYESARTGERVAVDLD</sequence>
<reference evidence="3 4" key="1">
    <citation type="journal article" date="2019" name="Int. J. Syst. Evol. Microbiol.">
        <title>The Global Catalogue of Microorganisms (GCM) 10K type strain sequencing project: providing services to taxonomists for standard genome sequencing and annotation.</title>
        <authorList>
            <consortium name="The Broad Institute Genomics Platform"/>
            <consortium name="The Broad Institute Genome Sequencing Center for Infectious Disease"/>
            <person name="Wu L."/>
            <person name="Ma J."/>
        </authorList>
    </citation>
    <scope>NUCLEOTIDE SEQUENCE [LARGE SCALE GENOMIC DNA]</scope>
    <source>
        <strain evidence="3 4">XZYJT29</strain>
    </source>
</reference>
<dbReference type="Gene3D" id="3.40.50.720">
    <property type="entry name" value="NAD(P)-binding Rossmann-like Domain"/>
    <property type="match status" value="1"/>
</dbReference>
<dbReference type="InterPro" id="IPR055170">
    <property type="entry name" value="GFO_IDH_MocA-like_dom"/>
</dbReference>
<dbReference type="SUPFAM" id="SSF51735">
    <property type="entry name" value="NAD(P)-binding Rossmann-fold domains"/>
    <property type="match status" value="1"/>
</dbReference>
<comment type="caution">
    <text evidence="3">The sequence shown here is derived from an EMBL/GenBank/DDBJ whole genome shotgun (WGS) entry which is preliminary data.</text>
</comment>
<dbReference type="Pfam" id="PF22725">
    <property type="entry name" value="GFO_IDH_MocA_C3"/>
    <property type="match status" value="1"/>
</dbReference>
<dbReference type="PANTHER" id="PTHR43377:SF1">
    <property type="entry name" value="BILIVERDIN REDUCTASE A"/>
    <property type="match status" value="1"/>
</dbReference>
<dbReference type="EMBL" id="JBHTAS010000001">
    <property type="protein sequence ID" value="MFC7141567.1"/>
    <property type="molecule type" value="Genomic_DNA"/>
</dbReference>
<proteinExistence type="predicted"/>
<accession>A0ABD5Y299</accession>
<dbReference type="InterPro" id="IPR036291">
    <property type="entry name" value="NAD(P)-bd_dom_sf"/>
</dbReference>
<dbReference type="PANTHER" id="PTHR43377">
    <property type="entry name" value="BILIVERDIN REDUCTASE A"/>
    <property type="match status" value="1"/>
</dbReference>
<dbReference type="Gene3D" id="3.30.360.10">
    <property type="entry name" value="Dihydrodipicolinate Reductase, domain 2"/>
    <property type="match status" value="1"/>
</dbReference>
<dbReference type="Pfam" id="PF01408">
    <property type="entry name" value="GFO_IDH_MocA"/>
    <property type="match status" value="1"/>
</dbReference>
<dbReference type="RefSeq" id="WP_274322648.1">
    <property type="nucleotide sequence ID" value="NZ_CP118158.1"/>
</dbReference>
<name>A0ABD5Y299_9EURY</name>
<evidence type="ECO:0000259" key="2">
    <source>
        <dbReference type="Pfam" id="PF22725"/>
    </source>
</evidence>
<feature type="domain" description="Gfo/Idh/MocA-like oxidoreductase N-terminal" evidence="1">
    <location>
        <begin position="2"/>
        <end position="123"/>
    </location>
</feature>
<gene>
    <name evidence="3" type="ORF">ACFQMA_17225</name>
</gene>
<dbReference type="Proteomes" id="UP001596432">
    <property type="component" value="Unassembled WGS sequence"/>
</dbReference>
<dbReference type="GeneID" id="78821883"/>
<keyword evidence="4" id="KW-1185">Reference proteome</keyword>
<dbReference type="AlphaFoldDB" id="A0ABD5Y299"/>
<dbReference type="SUPFAM" id="SSF55347">
    <property type="entry name" value="Glyceraldehyde-3-phosphate dehydrogenase-like, C-terminal domain"/>
    <property type="match status" value="1"/>
</dbReference>
<feature type="domain" description="GFO/IDH/MocA-like oxidoreductase" evidence="2">
    <location>
        <begin position="145"/>
        <end position="252"/>
    </location>
</feature>
<evidence type="ECO:0000259" key="1">
    <source>
        <dbReference type="Pfam" id="PF01408"/>
    </source>
</evidence>
<protein>
    <submittedName>
        <fullName evidence="3">Gfo/Idh/MocA family protein</fullName>
    </submittedName>
</protein>
<dbReference type="InterPro" id="IPR000683">
    <property type="entry name" value="Gfo/Idh/MocA-like_OxRdtase_N"/>
</dbReference>